<feature type="transmembrane region" description="Helical" evidence="2">
    <location>
        <begin position="168"/>
        <end position="195"/>
    </location>
</feature>
<sequence length="265" mass="28852">MSLETGGRQSEKKGASENFRHGDRNSDILSVQSSTTESTNVREHDSSFPISAPDSDSDTPKSATSGETSTRASSSVGIVFTIKEVYNTRTMTGKQWNHISDWSFLLNLILNGGLFGLIFLVAEKNTSLPEEKNWTIYGTLLGLLIACFEVLLTLGFNMITFKAEMKASFVLVPAFLTFGYISIMAIELFGLVALVTVTGLKLEDELDSRQIFEYDWCRVGGTATGQNISLTTGSGPLPTTFAITGPQAICYTAPTDRPVSSRSRE</sequence>
<dbReference type="RefSeq" id="XP_014159717.1">
    <property type="nucleotide sequence ID" value="XM_014304242.1"/>
</dbReference>
<feature type="compositionally biased region" description="Basic and acidic residues" evidence="1">
    <location>
        <begin position="9"/>
        <end position="26"/>
    </location>
</feature>
<feature type="compositionally biased region" description="Polar residues" evidence="1">
    <location>
        <begin position="27"/>
        <end position="39"/>
    </location>
</feature>
<organism evidence="3 4">
    <name type="scientific">Sphaeroforma arctica JP610</name>
    <dbReference type="NCBI Taxonomy" id="667725"/>
    <lineage>
        <taxon>Eukaryota</taxon>
        <taxon>Ichthyosporea</taxon>
        <taxon>Ichthyophonida</taxon>
        <taxon>Sphaeroforma</taxon>
    </lineage>
</organism>
<dbReference type="GeneID" id="25902503"/>
<dbReference type="EMBL" id="KQ241682">
    <property type="protein sequence ID" value="KNC85815.1"/>
    <property type="molecule type" value="Genomic_DNA"/>
</dbReference>
<keyword evidence="2" id="KW-1133">Transmembrane helix</keyword>
<protein>
    <submittedName>
        <fullName evidence="3">Uncharacterized protein</fullName>
    </submittedName>
</protein>
<keyword evidence="2" id="KW-0472">Membrane</keyword>
<evidence type="ECO:0000313" key="3">
    <source>
        <dbReference type="EMBL" id="KNC85815.1"/>
    </source>
</evidence>
<reference evidence="3 4" key="1">
    <citation type="submission" date="2011-02" db="EMBL/GenBank/DDBJ databases">
        <title>The Genome Sequence of Sphaeroforma arctica JP610.</title>
        <authorList>
            <consortium name="The Broad Institute Genome Sequencing Platform"/>
            <person name="Russ C."/>
            <person name="Cuomo C."/>
            <person name="Young S.K."/>
            <person name="Zeng Q."/>
            <person name="Gargeya S."/>
            <person name="Alvarado L."/>
            <person name="Berlin A."/>
            <person name="Chapman S.B."/>
            <person name="Chen Z."/>
            <person name="Freedman E."/>
            <person name="Gellesch M."/>
            <person name="Goldberg J."/>
            <person name="Griggs A."/>
            <person name="Gujja S."/>
            <person name="Heilman E."/>
            <person name="Heiman D."/>
            <person name="Howarth C."/>
            <person name="Mehta T."/>
            <person name="Neiman D."/>
            <person name="Pearson M."/>
            <person name="Roberts A."/>
            <person name="Saif S."/>
            <person name="Shea T."/>
            <person name="Shenoy N."/>
            <person name="Sisk P."/>
            <person name="Stolte C."/>
            <person name="Sykes S."/>
            <person name="White J."/>
            <person name="Yandava C."/>
            <person name="Burger G."/>
            <person name="Gray M.W."/>
            <person name="Holland P.W.H."/>
            <person name="King N."/>
            <person name="Lang F.B.F."/>
            <person name="Roger A.J."/>
            <person name="Ruiz-Trillo I."/>
            <person name="Haas B."/>
            <person name="Nusbaum C."/>
            <person name="Birren B."/>
        </authorList>
    </citation>
    <scope>NUCLEOTIDE SEQUENCE [LARGE SCALE GENOMIC DNA]</scope>
    <source>
        <strain evidence="3 4">JP610</strain>
    </source>
</reference>
<dbReference type="AlphaFoldDB" id="A0A0L0G9Y5"/>
<dbReference type="Proteomes" id="UP000054560">
    <property type="component" value="Unassembled WGS sequence"/>
</dbReference>
<dbReference type="OrthoDB" id="75724at2759"/>
<proteinExistence type="predicted"/>
<evidence type="ECO:0000256" key="2">
    <source>
        <dbReference type="SAM" id="Phobius"/>
    </source>
</evidence>
<feature type="transmembrane region" description="Helical" evidence="2">
    <location>
        <begin position="104"/>
        <end position="122"/>
    </location>
</feature>
<accession>A0A0L0G9Y5</accession>
<feature type="transmembrane region" description="Helical" evidence="2">
    <location>
        <begin position="134"/>
        <end position="156"/>
    </location>
</feature>
<keyword evidence="4" id="KW-1185">Reference proteome</keyword>
<keyword evidence="2" id="KW-0812">Transmembrane</keyword>
<gene>
    <name evidence="3" type="ORF">SARC_01999</name>
</gene>
<name>A0A0L0G9Y5_9EUKA</name>
<feature type="compositionally biased region" description="Polar residues" evidence="1">
    <location>
        <begin position="60"/>
        <end position="70"/>
    </location>
</feature>
<evidence type="ECO:0000256" key="1">
    <source>
        <dbReference type="SAM" id="MobiDB-lite"/>
    </source>
</evidence>
<evidence type="ECO:0000313" key="4">
    <source>
        <dbReference type="Proteomes" id="UP000054560"/>
    </source>
</evidence>
<feature type="region of interest" description="Disordered" evidence="1">
    <location>
        <begin position="1"/>
        <end position="70"/>
    </location>
</feature>